<dbReference type="HOGENOM" id="CLU_095455_0_0_1"/>
<dbReference type="GO" id="GO:0016540">
    <property type="term" value="P:protein autoprocessing"/>
    <property type="evidence" value="ECO:0007669"/>
    <property type="project" value="InterPro"/>
</dbReference>
<dbReference type="RefSeq" id="XP_009049640.1">
    <property type="nucleotide sequence ID" value="XM_009051392.1"/>
</dbReference>
<evidence type="ECO:0000313" key="2">
    <source>
        <dbReference type="EMBL" id="ESO99676.1"/>
    </source>
</evidence>
<dbReference type="OMA" id="MIMVENI"/>
<evidence type="ECO:0000313" key="3">
    <source>
        <dbReference type="Proteomes" id="UP000030746"/>
    </source>
</evidence>
<dbReference type="SUPFAM" id="SSF51294">
    <property type="entry name" value="Hedgehog/intein (Hint) domain"/>
    <property type="match status" value="1"/>
</dbReference>
<feature type="domain" description="Hint" evidence="1">
    <location>
        <begin position="6"/>
        <end position="105"/>
    </location>
</feature>
<dbReference type="GO" id="GO:0016539">
    <property type="term" value="P:intein-mediated protein splicing"/>
    <property type="evidence" value="ECO:0007669"/>
    <property type="project" value="InterPro"/>
</dbReference>
<dbReference type="EMBL" id="KB200971">
    <property type="protein sequence ID" value="ESO99676.1"/>
    <property type="molecule type" value="Genomic_DNA"/>
</dbReference>
<dbReference type="AlphaFoldDB" id="V4B0K5"/>
<dbReference type="PROSITE" id="PS50817">
    <property type="entry name" value="INTEIN_N_TER"/>
    <property type="match status" value="1"/>
</dbReference>
<dbReference type="CDD" id="cd00081">
    <property type="entry name" value="Hint"/>
    <property type="match status" value="1"/>
</dbReference>
<gene>
    <name evidence="2" type="ORF">LOTGIDRAFT_238754</name>
</gene>
<dbReference type="InterPro" id="IPR050387">
    <property type="entry name" value="Hedgehog_Signaling"/>
</dbReference>
<dbReference type="Gene3D" id="2.170.16.10">
    <property type="entry name" value="Hedgehog/Intein (Hint) domain"/>
    <property type="match status" value="1"/>
</dbReference>
<dbReference type="Pfam" id="PF01079">
    <property type="entry name" value="Hint"/>
    <property type="match status" value="1"/>
</dbReference>
<dbReference type="Proteomes" id="UP000030746">
    <property type="component" value="Unassembled WGS sequence"/>
</dbReference>
<dbReference type="GeneID" id="20250862"/>
<dbReference type="InterPro" id="IPR003587">
    <property type="entry name" value="Hint_dom_N"/>
</dbReference>
<dbReference type="CTD" id="20250862"/>
<dbReference type="InterPro" id="IPR036844">
    <property type="entry name" value="Hint_dom_sf"/>
</dbReference>
<evidence type="ECO:0000259" key="1">
    <source>
        <dbReference type="SMART" id="SM00306"/>
    </source>
</evidence>
<accession>V4B0K5</accession>
<keyword evidence="3" id="KW-1185">Reference proteome</keyword>
<organism evidence="2 3">
    <name type="scientific">Lottia gigantea</name>
    <name type="common">Giant owl limpet</name>
    <dbReference type="NCBI Taxonomy" id="225164"/>
    <lineage>
        <taxon>Eukaryota</taxon>
        <taxon>Metazoa</taxon>
        <taxon>Spiralia</taxon>
        <taxon>Lophotrochozoa</taxon>
        <taxon>Mollusca</taxon>
        <taxon>Gastropoda</taxon>
        <taxon>Patellogastropoda</taxon>
        <taxon>Lottioidea</taxon>
        <taxon>Lottiidae</taxon>
        <taxon>Lottia</taxon>
    </lineage>
</organism>
<reference evidence="2 3" key="1">
    <citation type="journal article" date="2013" name="Nature">
        <title>Insights into bilaterian evolution from three spiralian genomes.</title>
        <authorList>
            <person name="Simakov O."/>
            <person name="Marletaz F."/>
            <person name="Cho S.J."/>
            <person name="Edsinger-Gonzales E."/>
            <person name="Havlak P."/>
            <person name="Hellsten U."/>
            <person name="Kuo D.H."/>
            <person name="Larsson T."/>
            <person name="Lv J."/>
            <person name="Arendt D."/>
            <person name="Savage R."/>
            <person name="Osoegawa K."/>
            <person name="de Jong P."/>
            <person name="Grimwood J."/>
            <person name="Chapman J.A."/>
            <person name="Shapiro H."/>
            <person name="Aerts A."/>
            <person name="Otillar R.P."/>
            <person name="Terry A.Y."/>
            <person name="Boore J.L."/>
            <person name="Grigoriev I.V."/>
            <person name="Lindberg D.R."/>
            <person name="Seaver E.C."/>
            <person name="Weisblat D.A."/>
            <person name="Putnam N.H."/>
            <person name="Rokhsar D.S."/>
        </authorList>
    </citation>
    <scope>NUCLEOTIDE SEQUENCE [LARGE SCALE GENOMIC DNA]</scope>
</reference>
<name>V4B0K5_LOTGI</name>
<dbReference type="SMART" id="SM00306">
    <property type="entry name" value="HintN"/>
    <property type="match status" value="1"/>
</dbReference>
<dbReference type="PANTHER" id="PTHR11889">
    <property type="entry name" value="HEDGEHOG"/>
    <property type="match status" value="1"/>
</dbReference>
<dbReference type="InterPro" id="IPR001767">
    <property type="entry name" value="Hedgehog_Hint"/>
</dbReference>
<proteinExistence type="predicted"/>
<protein>
    <recommendedName>
        <fullName evidence="1">Hint domain-containing protein</fullName>
    </recommendedName>
</protein>
<dbReference type="OrthoDB" id="6056605at2759"/>
<sequence>MPDNSDNCFASNTVITSKNGKTYLDELVEGDEALSFDDNGKIFYSEVWCITHHVKNSRATYLQIDTESKRLVISHRHFVFVKNGDKQEYKKAKDLQKGDIVFILIIDGEKKIRVEESVMEIEEVEQEGIFNVFTKSGRIIANGFFCSTYAEVHPNLVHPFLAPLRAAYDVTPTVVMEKILTKNEDGKPYLFKASSKLLKPVVNLFQ</sequence>
<dbReference type="PANTHER" id="PTHR11889:SF31">
    <property type="entry name" value="PROTEIN HEDGEHOG"/>
    <property type="match status" value="1"/>
</dbReference>
<dbReference type="STRING" id="225164.V4B0K5"/>
<dbReference type="KEGG" id="lgi:LOTGIDRAFT_238754"/>
<dbReference type="InterPro" id="IPR006141">
    <property type="entry name" value="Intein_N"/>
</dbReference>